<reference evidence="1" key="1">
    <citation type="submission" date="2022-01" db="EMBL/GenBank/DDBJ databases">
        <authorList>
            <person name="King R."/>
        </authorList>
    </citation>
    <scope>NUCLEOTIDE SEQUENCE</scope>
</reference>
<accession>A0A9P0E1I7</accession>
<proteinExistence type="predicted"/>
<evidence type="ECO:0000313" key="1">
    <source>
        <dbReference type="EMBL" id="CAH1389225.1"/>
    </source>
</evidence>
<evidence type="ECO:0000313" key="2">
    <source>
        <dbReference type="Proteomes" id="UP001152798"/>
    </source>
</evidence>
<protein>
    <submittedName>
        <fullName evidence="1">Uncharacterized protein</fullName>
    </submittedName>
</protein>
<organism evidence="1 2">
    <name type="scientific">Nezara viridula</name>
    <name type="common">Southern green stink bug</name>
    <name type="synonym">Cimex viridulus</name>
    <dbReference type="NCBI Taxonomy" id="85310"/>
    <lineage>
        <taxon>Eukaryota</taxon>
        <taxon>Metazoa</taxon>
        <taxon>Ecdysozoa</taxon>
        <taxon>Arthropoda</taxon>
        <taxon>Hexapoda</taxon>
        <taxon>Insecta</taxon>
        <taxon>Pterygota</taxon>
        <taxon>Neoptera</taxon>
        <taxon>Paraneoptera</taxon>
        <taxon>Hemiptera</taxon>
        <taxon>Heteroptera</taxon>
        <taxon>Panheteroptera</taxon>
        <taxon>Pentatomomorpha</taxon>
        <taxon>Pentatomoidea</taxon>
        <taxon>Pentatomidae</taxon>
        <taxon>Pentatominae</taxon>
        <taxon>Nezara</taxon>
    </lineage>
</organism>
<gene>
    <name evidence="1" type="ORF">NEZAVI_LOCUS669</name>
</gene>
<dbReference type="AlphaFoldDB" id="A0A9P0E1I7"/>
<dbReference type="Proteomes" id="UP001152798">
    <property type="component" value="Chromosome 1"/>
</dbReference>
<dbReference type="EMBL" id="OV725077">
    <property type="protein sequence ID" value="CAH1389225.1"/>
    <property type="molecule type" value="Genomic_DNA"/>
</dbReference>
<name>A0A9P0E1I7_NEZVI</name>
<keyword evidence="2" id="KW-1185">Reference proteome</keyword>
<sequence length="93" mass="10674">MAAFLIRPLPIIFRYLVARVTRASKPRRPLLYFASDLGIKGPHLRCLYICSSCYLPPSSSVFAENSSPILPRKKKRVSDRIIRIESRERLVSN</sequence>